<proteinExistence type="predicted"/>
<keyword evidence="2" id="KW-0472">Membrane</keyword>
<reference evidence="3 4" key="1">
    <citation type="submission" date="2018-02" db="EMBL/GenBank/DDBJ databases">
        <title>Comparative genomes isolates from brazilian mangrove.</title>
        <authorList>
            <person name="Araujo J.E."/>
            <person name="Taketani R.G."/>
            <person name="Silva M.C.P."/>
            <person name="Loureco M.V."/>
            <person name="Andreote F.D."/>
        </authorList>
    </citation>
    <scope>NUCLEOTIDE SEQUENCE [LARGE SCALE GENOMIC DNA]</scope>
    <source>
        <strain evidence="3 4">Nap-Phe MGV</strain>
    </source>
</reference>
<keyword evidence="2" id="KW-1133">Transmembrane helix</keyword>
<dbReference type="Proteomes" id="UP000237819">
    <property type="component" value="Unassembled WGS sequence"/>
</dbReference>
<evidence type="ECO:0000256" key="2">
    <source>
        <dbReference type="SAM" id="Phobius"/>
    </source>
</evidence>
<evidence type="ECO:0000313" key="4">
    <source>
        <dbReference type="Proteomes" id="UP000237819"/>
    </source>
</evidence>
<keyword evidence="2" id="KW-0812">Transmembrane</keyword>
<accession>A0A2S8GPP4</accession>
<comment type="caution">
    <text evidence="3">The sequence shown here is derived from an EMBL/GenBank/DDBJ whole genome shotgun (WGS) entry which is preliminary data.</text>
</comment>
<sequence length="1027" mass="112442">MRTLGTKALQDNWRPPTLLGQWIQGGIVFVVMVSIATVYQMTVVRWMEPNIATTGGTVDHIQTADFLDQQKQNLAHFFPTSSWQLGPTKVLESRNIMLLMKDIKQDGENRLRLEPLTIIAFATEEEPEKWTKPVVVLNAESAVLQFSELNLAFAKFGELVAGQLKGTVTINRKSIDGQHEPLDILTSDVLLDDSGIETRKDVQFYMGKHQGSGTHLMAEFEQGPKQQGSKGPNISGLSALELVHVHRILLSTEGRGLLGDAAEIPGQRETTNKMYASAPVEITCRGPFQFDGKNHVATFRDQVKVRRLVALGGPDRLDADILEVHFQDDKAEPTPEPIDEAPAEKEGMQKLKIQRLVAVGNPFVLNAPSVSATAEGWQLIYDLTQKRVEVVGRPTAVLTKDQHRVESPRLAYELGENPSHLGRVWSAGPGQFTGRMNQNNPQEVSRLSWQKEFRVEPQNGEYAIKIDGGASVSIDGKGQVDGDQLFVYLQDVTPPGEKKQKLLPHRLHGIGHIAIDSPQLVGRTNEIKTWFAFDTPQPVAPNEPGRLPPASGSSPAAPGNAPSPPANVPAAPVSTPLASGGQIPGPTPPATTAKEKNPTRFRLSGEAIEMVVSHDGQKSHLESATIKGQVQLAEIPEANQMVDPFMVRGNVVHLLHASDNNAEIYVTGLNQQQPAIISGRGLQLFSGQVRVNQRQGRIWTEGPGELIFPLDRDLQGRKLAVPEYYNVTWQGNLEAQHDQITFNRVVKIVGRQSQLKTAKLAITLNRPISFADGKSNGELSARRVECSGGVELYSRSMENGIVKAVNQFDGKTLSIDQVTGDIHAQGPGTAKAVMLGNFSGNIPGQPKPANPDEKSLTFVRVNFVSHLSGNVHRKEITFHKVDQAVYGPVQSWEQQIDPKTPASMNPSDVSLRCDRLTIVQLPESSELEGTEILAQGNSEVQGKMYNAWADRISYSTAKHMLTISGNGRNAAQLSYQQRIGGARQTATAGKIHYWPDTRAMELFDGKEVNISGIKTNNVDIPKIPGLR</sequence>
<evidence type="ECO:0008006" key="5">
    <source>
        <dbReference type="Google" id="ProtNLM"/>
    </source>
</evidence>
<name>A0A2S8GPP4_9BACT</name>
<evidence type="ECO:0000256" key="1">
    <source>
        <dbReference type="SAM" id="MobiDB-lite"/>
    </source>
</evidence>
<feature type="region of interest" description="Disordered" evidence="1">
    <location>
        <begin position="533"/>
        <end position="598"/>
    </location>
</feature>
<evidence type="ECO:0000313" key="3">
    <source>
        <dbReference type="EMBL" id="PQO46399.1"/>
    </source>
</evidence>
<dbReference type="AlphaFoldDB" id="A0A2S8GPP4"/>
<organism evidence="3 4">
    <name type="scientific">Blastopirellula marina</name>
    <dbReference type="NCBI Taxonomy" id="124"/>
    <lineage>
        <taxon>Bacteria</taxon>
        <taxon>Pseudomonadati</taxon>
        <taxon>Planctomycetota</taxon>
        <taxon>Planctomycetia</taxon>
        <taxon>Pirellulales</taxon>
        <taxon>Pirellulaceae</taxon>
        <taxon>Blastopirellula</taxon>
    </lineage>
</organism>
<dbReference type="EMBL" id="PUHZ01000010">
    <property type="protein sequence ID" value="PQO46399.1"/>
    <property type="molecule type" value="Genomic_DNA"/>
</dbReference>
<dbReference type="Gene3D" id="2.60.450.10">
    <property type="entry name" value="Lipopolysaccharide (LPS) transport protein A like domain"/>
    <property type="match status" value="2"/>
</dbReference>
<feature type="transmembrane region" description="Helical" evidence="2">
    <location>
        <begin position="20"/>
        <end position="39"/>
    </location>
</feature>
<protein>
    <recommendedName>
        <fullName evidence="5">Organic solvent tolerance-like N-terminal domain-containing protein</fullName>
    </recommendedName>
</protein>
<feature type="compositionally biased region" description="Low complexity" evidence="1">
    <location>
        <begin position="548"/>
        <end position="560"/>
    </location>
</feature>
<gene>
    <name evidence="3" type="ORF">C5Y93_10490</name>
</gene>